<keyword evidence="6 9" id="KW-0408">Iron</keyword>
<dbReference type="Pfam" id="PF00067">
    <property type="entry name" value="p450"/>
    <property type="match status" value="2"/>
</dbReference>
<keyword evidence="7 10" id="KW-0503">Monooxygenase</keyword>
<keyword evidence="11" id="KW-0812">Transmembrane</keyword>
<dbReference type="PANTHER" id="PTHR24302:SF15">
    <property type="entry name" value="FATTY-ACID PEROXYGENASE"/>
    <property type="match status" value="1"/>
</dbReference>
<dbReference type="Gene3D" id="1.10.630.10">
    <property type="entry name" value="Cytochrome P450"/>
    <property type="match status" value="2"/>
</dbReference>
<dbReference type="PANTHER" id="PTHR24302">
    <property type="entry name" value="CYTOCHROME P450 FAMILY 3"/>
    <property type="match status" value="1"/>
</dbReference>
<dbReference type="SUPFAM" id="SSF48264">
    <property type="entry name" value="Cytochrome P450"/>
    <property type="match status" value="1"/>
</dbReference>
<dbReference type="GeneID" id="6752995"/>
<sequence>MLSNLLNCVQDIWQIHSTAVLVAIFAALIIYIFYYRYITILQHFDKLGIPGPKPWPILGNIPEIARLGGQHLAHMYYTKKYGKVVGLFYGTERLTLVSDYEIIKKILIKDFHLFPNRRLPIKFPFDYLDKMLAFSRDQEWKTIRDTITPTFSANKLKAVLPIVDNSSRKLRSALISYAQQGEIIDARDVFGKFTMEVILSVAFGVQLNTQDTTLTNAASKMLSGIPRRILFTIISPYAPKSKDFLQLVLDGRESGKLSDDDIIAQSFIFLLAGYETTANTLSSVCYLLAVNPDVQERLINEVDDAFSGVDDDLSYEQIFELKYLDMVITETLRLYPPIPIIIREVAQDCTIGDYQFVAGTSIMLSTYALQRDSAEWPDPEKFIPERFTQEEKQKRSSMSYLPFGAGPRICIAMRFALMEIKIALVTVLRTVKFIRVKETEVPLQLNAGITISPKNGIKIGLEERSSP</sequence>
<dbReference type="OMA" id="LTRIMIH"/>
<feature type="transmembrane region" description="Helical" evidence="11">
    <location>
        <begin position="12"/>
        <end position="34"/>
    </location>
</feature>
<dbReference type="CTD" id="6752995"/>
<evidence type="ECO:0000256" key="2">
    <source>
        <dbReference type="ARBA" id="ARBA00010617"/>
    </source>
</evidence>
<dbReference type="Proteomes" id="UP000009022">
    <property type="component" value="Unassembled WGS sequence"/>
</dbReference>
<keyword evidence="4 9" id="KW-0479">Metal-binding</keyword>
<dbReference type="PRINTS" id="PR00385">
    <property type="entry name" value="P450"/>
</dbReference>
<evidence type="ECO:0008006" key="14">
    <source>
        <dbReference type="Google" id="ProtNLM"/>
    </source>
</evidence>
<dbReference type="CDD" id="cd11055">
    <property type="entry name" value="CYP3A-like"/>
    <property type="match status" value="1"/>
</dbReference>
<feature type="binding site" description="axial binding residue" evidence="9">
    <location>
        <position position="410"/>
    </location>
    <ligand>
        <name>heme</name>
        <dbReference type="ChEBI" id="CHEBI:30413"/>
    </ligand>
    <ligandPart>
        <name>Fe</name>
        <dbReference type="ChEBI" id="CHEBI:18248"/>
    </ligandPart>
</feature>
<evidence type="ECO:0000256" key="9">
    <source>
        <dbReference type="PIRSR" id="PIRSR602401-1"/>
    </source>
</evidence>
<dbReference type="KEGG" id="tad:TRIADDRAFT_55168"/>
<dbReference type="InterPro" id="IPR036396">
    <property type="entry name" value="Cyt_P450_sf"/>
</dbReference>
<keyword evidence="11" id="KW-0472">Membrane</keyword>
<dbReference type="GO" id="GO:0016705">
    <property type="term" value="F:oxidoreductase activity, acting on paired donors, with incorporation or reduction of molecular oxygen"/>
    <property type="evidence" value="ECO:0007669"/>
    <property type="project" value="InterPro"/>
</dbReference>
<keyword evidence="5 10" id="KW-0560">Oxidoreductase</keyword>
<dbReference type="EMBL" id="DS985244">
    <property type="protein sequence ID" value="EDV25749.1"/>
    <property type="molecule type" value="Genomic_DNA"/>
</dbReference>
<name>B3RU61_TRIAD</name>
<dbReference type="InterPro" id="IPR001128">
    <property type="entry name" value="Cyt_P450"/>
</dbReference>
<dbReference type="PhylomeDB" id="B3RU61"/>
<keyword evidence="11" id="KW-1133">Transmembrane helix</keyword>
<dbReference type="GO" id="GO:0004497">
    <property type="term" value="F:monooxygenase activity"/>
    <property type="evidence" value="ECO:0007669"/>
    <property type="project" value="UniProtKB-KW"/>
</dbReference>
<dbReference type="InterPro" id="IPR050705">
    <property type="entry name" value="Cytochrome_P450_3A"/>
</dbReference>
<dbReference type="InParanoid" id="B3RU61"/>
<organism evidence="12 13">
    <name type="scientific">Trichoplax adhaerens</name>
    <name type="common">Trichoplax reptans</name>
    <dbReference type="NCBI Taxonomy" id="10228"/>
    <lineage>
        <taxon>Eukaryota</taxon>
        <taxon>Metazoa</taxon>
        <taxon>Placozoa</taxon>
        <taxon>Uniplacotomia</taxon>
        <taxon>Trichoplacea</taxon>
        <taxon>Trichoplacidae</taxon>
        <taxon>Trichoplax</taxon>
    </lineage>
</organism>
<dbReference type="PRINTS" id="PR00463">
    <property type="entry name" value="EP450I"/>
</dbReference>
<dbReference type="FunCoup" id="B3RU61">
    <property type="interactions" value="90"/>
</dbReference>
<comment type="similarity">
    <text evidence="2 10">Belongs to the cytochrome P450 family.</text>
</comment>
<dbReference type="eggNOG" id="KOG0158">
    <property type="taxonomic scope" value="Eukaryota"/>
</dbReference>
<evidence type="ECO:0000256" key="3">
    <source>
        <dbReference type="ARBA" id="ARBA00022617"/>
    </source>
</evidence>
<dbReference type="FunFam" id="1.10.630.10:FF:000182">
    <property type="entry name" value="Cytochrome P450 3A4"/>
    <property type="match status" value="1"/>
</dbReference>
<keyword evidence="13" id="KW-1185">Reference proteome</keyword>
<evidence type="ECO:0000256" key="1">
    <source>
        <dbReference type="ARBA" id="ARBA00001971"/>
    </source>
</evidence>
<dbReference type="AlphaFoldDB" id="B3RU61"/>
<keyword evidence="3 9" id="KW-0349">Heme</keyword>
<dbReference type="OrthoDB" id="2789670at2759"/>
<evidence type="ECO:0000313" key="13">
    <source>
        <dbReference type="Proteomes" id="UP000009022"/>
    </source>
</evidence>
<dbReference type="GO" id="GO:0020037">
    <property type="term" value="F:heme binding"/>
    <property type="evidence" value="ECO:0007669"/>
    <property type="project" value="InterPro"/>
</dbReference>
<evidence type="ECO:0000256" key="4">
    <source>
        <dbReference type="ARBA" id="ARBA00022723"/>
    </source>
</evidence>
<evidence type="ECO:0000256" key="10">
    <source>
        <dbReference type="RuleBase" id="RU000461"/>
    </source>
</evidence>
<evidence type="ECO:0000256" key="6">
    <source>
        <dbReference type="ARBA" id="ARBA00023004"/>
    </source>
</evidence>
<proteinExistence type="inferred from homology"/>
<evidence type="ECO:0000256" key="7">
    <source>
        <dbReference type="ARBA" id="ARBA00023033"/>
    </source>
</evidence>
<reference evidence="12 13" key="1">
    <citation type="journal article" date="2008" name="Nature">
        <title>The Trichoplax genome and the nature of placozoans.</title>
        <authorList>
            <person name="Srivastava M."/>
            <person name="Begovic E."/>
            <person name="Chapman J."/>
            <person name="Putnam N.H."/>
            <person name="Hellsten U."/>
            <person name="Kawashima T."/>
            <person name="Kuo A."/>
            <person name="Mitros T."/>
            <person name="Salamov A."/>
            <person name="Carpenter M.L."/>
            <person name="Signorovitch A.Y."/>
            <person name="Moreno M.A."/>
            <person name="Kamm K."/>
            <person name="Grimwood J."/>
            <person name="Schmutz J."/>
            <person name="Shapiro H."/>
            <person name="Grigoriev I.V."/>
            <person name="Buss L.W."/>
            <person name="Schierwater B."/>
            <person name="Dellaporta S.L."/>
            <person name="Rokhsar D.S."/>
        </authorList>
    </citation>
    <scope>NUCLEOTIDE SEQUENCE [LARGE SCALE GENOMIC DNA]</scope>
    <source>
        <strain evidence="12 13">Grell-BS-1999</strain>
    </source>
</reference>
<dbReference type="PROSITE" id="PS00086">
    <property type="entry name" value="CYTOCHROME_P450"/>
    <property type="match status" value="1"/>
</dbReference>
<evidence type="ECO:0000313" key="12">
    <source>
        <dbReference type="EMBL" id="EDV25749.1"/>
    </source>
</evidence>
<dbReference type="InterPro" id="IPR002401">
    <property type="entry name" value="Cyt_P450_E_grp-I"/>
</dbReference>
<evidence type="ECO:0000256" key="8">
    <source>
        <dbReference type="ARBA" id="ARBA00043906"/>
    </source>
</evidence>
<comment type="cofactor">
    <cofactor evidence="1 9">
        <name>heme</name>
        <dbReference type="ChEBI" id="CHEBI:30413"/>
    </cofactor>
</comment>
<dbReference type="InterPro" id="IPR017972">
    <property type="entry name" value="Cyt_P450_CS"/>
</dbReference>
<gene>
    <name evidence="12" type="ORF">TRIADDRAFT_55168</name>
</gene>
<evidence type="ECO:0000256" key="11">
    <source>
        <dbReference type="SAM" id="Phobius"/>
    </source>
</evidence>
<dbReference type="STRING" id="10228.B3RU61"/>
<dbReference type="GO" id="GO:0005506">
    <property type="term" value="F:iron ion binding"/>
    <property type="evidence" value="ECO:0007669"/>
    <property type="project" value="InterPro"/>
</dbReference>
<evidence type="ECO:0000256" key="5">
    <source>
        <dbReference type="ARBA" id="ARBA00023002"/>
    </source>
</evidence>
<comment type="function">
    <text evidence="8">Cytochromes P450 are a group of heme-thiolate monooxygenases. They oxidize a variety of structurally unrelated compounds, including steroids, fatty acids, and xenobiotics.</text>
</comment>
<accession>B3RU61</accession>
<dbReference type="HOGENOM" id="CLU_001570_5_2_1"/>
<dbReference type="RefSeq" id="XP_002111782.1">
    <property type="nucleotide sequence ID" value="XM_002111746.1"/>
</dbReference>
<protein>
    <recommendedName>
        <fullName evidence="14">Cytochrome P450</fullName>
    </recommendedName>
</protein>